<name>A0A4Y6U8S2_9PROT</name>
<dbReference type="SUPFAM" id="SSF102735">
    <property type="entry name" value="Trigger factor ribosome-binding domain"/>
    <property type="match status" value="1"/>
</dbReference>
<gene>
    <name evidence="12" type="primary">tig</name>
    <name evidence="17" type="ORF">E3E12_00725</name>
</gene>
<dbReference type="FunFam" id="3.10.50.40:FF:000001">
    <property type="entry name" value="Trigger factor"/>
    <property type="match status" value="1"/>
</dbReference>
<evidence type="ECO:0000313" key="17">
    <source>
        <dbReference type="EMBL" id="QDH12968.1"/>
    </source>
</evidence>
<feature type="compositionally biased region" description="Polar residues" evidence="15">
    <location>
        <begin position="88"/>
        <end position="97"/>
    </location>
</feature>
<sequence length="448" mass="49872">MQITPKENEGLKKTFTVTVPAADLEAKRDERLKEVGRDLKLPGFRPGKVPAAVVKQRFGEQAEAEALDKALQESFSKILQENDLRPATQPQVSVSEENTGRGGKDLTFDLSFEVVPAIDVPDMNGVALERKVATVTDDVLDKMLADIASRQKRFEDLNEDRPATKDDVLNVDFEGKLDGKPFEGGAAKGVDVELNGEGFIPGFAEGMVGMKPGEERTINVKFPADYPAPNLAGKDATFDIKAHGLKKAAEAKVDDELAKSLGLESLEKMKELLKIRAEHTHQELSQQRLKRSLLDELAKKADFEVPQGLLDAEFEQIWQSVEAEHKMGRLSEEEEKKYGEDLKKDYRAIAKRRVRLGLLLSEIAHKEGIEVSQEELARAVQQEAQRYPGQEKQVLEFFTKNPQAIAGLRGPLLEEKVIDHLLKQAKVEDKEVTPEELSDLSDMDKEAA</sequence>
<evidence type="ECO:0000256" key="12">
    <source>
        <dbReference type="HAMAP-Rule" id="MF_00303"/>
    </source>
</evidence>
<dbReference type="OrthoDB" id="9767721at2"/>
<keyword evidence="5 12" id="KW-0132">Cell division</keyword>
<dbReference type="SUPFAM" id="SSF54534">
    <property type="entry name" value="FKBP-like"/>
    <property type="match status" value="1"/>
</dbReference>
<dbReference type="PIRSF" id="PIRSF003095">
    <property type="entry name" value="Trigger_factor"/>
    <property type="match status" value="1"/>
</dbReference>
<evidence type="ECO:0000256" key="10">
    <source>
        <dbReference type="ARBA" id="ARBA00024849"/>
    </source>
</evidence>
<keyword evidence="18" id="KW-1185">Reference proteome</keyword>
<evidence type="ECO:0000313" key="18">
    <source>
        <dbReference type="Proteomes" id="UP000318709"/>
    </source>
</evidence>
<dbReference type="Gene3D" id="3.30.70.1050">
    <property type="entry name" value="Trigger factor ribosome-binding domain"/>
    <property type="match status" value="1"/>
</dbReference>
<evidence type="ECO:0000256" key="9">
    <source>
        <dbReference type="ARBA" id="ARBA00023306"/>
    </source>
</evidence>
<dbReference type="HAMAP" id="MF_00303">
    <property type="entry name" value="Trigger_factor_Tig"/>
    <property type="match status" value="1"/>
</dbReference>
<evidence type="ECO:0000256" key="7">
    <source>
        <dbReference type="ARBA" id="ARBA00023186"/>
    </source>
</evidence>
<evidence type="ECO:0000256" key="1">
    <source>
        <dbReference type="ARBA" id="ARBA00000971"/>
    </source>
</evidence>
<evidence type="ECO:0000256" key="13">
    <source>
        <dbReference type="PROSITE-ProRule" id="PRU00277"/>
    </source>
</evidence>
<evidence type="ECO:0000256" key="11">
    <source>
        <dbReference type="ARBA" id="ARBA00029986"/>
    </source>
</evidence>
<dbReference type="InterPro" id="IPR001179">
    <property type="entry name" value="PPIase_FKBP_dom"/>
</dbReference>
<dbReference type="AlphaFoldDB" id="A0A4Y6U8S2"/>
<dbReference type="GO" id="GO:0003755">
    <property type="term" value="F:peptidyl-prolyl cis-trans isomerase activity"/>
    <property type="evidence" value="ECO:0007669"/>
    <property type="project" value="UniProtKB-UniRule"/>
</dbReference>
<dbReference type="GO" id="GO:0051083">
    <property type="term" value="P:'de novo' cotranslational protein folding"/>
    <property type="evidence" value="ECO:0007669"/>
    <property type="project" value="TreeGrafter"/>
</dbReference>
<dbReference type="GO" id="GO:0015031">
    <property type="term" value="P:protein transport"/>
    <property type="evidence" value="ECO:0007669"/>
    <property type="project" value="UniProtKB-UniRule"/>
</dbReference>
<dbReference type="Pfam" id="PF00254">
    <property type="entry name" value="FKBP_C"/>
    <property type="match status" value="1"/>
</dbReference>
<evidence type="ECO:0000256" key="4">
    <source>
        <dbReference type="ARBA" id="ARBA00016902"/>
    </source>
</evidence>
<comment type="domain">
    <text evidence="12">Consists of 3 domains; the N-terminus binds the ribosome, the middle domain has PPIase activity, while the C-terminus has intrinsic chaperone activity on its own.</text>
</comment>
<dbReference type="InterPro" id="IPR008881">
    <property type="entry name" value="Trigger_fac_ribosome-bd_bac"/>
</dbReference>
<feature type="domain" description="PPIase FKBP-type" evidence="16">
    <location>
        <begin position="166"/>
        <end position="226"/>
    </location>
</feature>
<organism evidence="17 18">
    <name type="scientific">Formicincola oecophyllae</name>
    <dbReference type="NCBI Taxonomy" id="2558361"/>
    <lineage>
        <taxon>Bacteria</taxon>
        <taxon>Pseudomonadati</taxon>
        <taxon>Pseudomonadota</taxon>
        <taxon>Alphaproteobacteria</taxon>
        <taxon>Acetobacterales</taxon>
        <taxon>Acetobacteraceae</taxon>
        <taxon>Formicincola</taxon>
    </lineage>
</organism>
<dbReference type="RefSeq" id="WP_141442610.1">
    <property type="nucleotide sequence ID" value="NZ_CP038231.1"/>
</dbReference>
<dbReference type="PANTHER" id="PTHR30560">
    <property type="entry name" value="TRIGGER FACTOR CHAPERONE AND PEPTIDYL-PROLYL CIS/TRANS ISOMERASE"/>
    <property type="match status" value="1"/>
</dbReference>
<dbReference type="GO" id="GO:0005737">
    <property type="term" value="C:cytoplasm"/>
    <property type="evidence" value="ECO:0007669"/>
    <property type="project" value="UniProtKB-SubCell"/>
</dbReference>
<dbReference type="SUPFAM" id="SSF109998">
    <property type="entry name" value="Triger factor/SurA peptide-binding domain-like"/>
    <property type="match status" value="1"/>
</dbReference>
<feature type="region of interest" description="Disordered" evidence="15">
    <location>
        <begin position="81"/>
        <end position="100"/>
    </location>
</feature>
<dbReference type="Pfam" id="PF05697">
    <property type="entry name" value="Trigger_N"/>
    <property type="match status" value="1"/>
</dbReference>
<protein>
    <recommendedName>
        <fullName evidence="4 12">Trigger factor</fullName>
        <shortName evidence="12">TF</shortName>
        <ecNumber evidence="3 12">5.2.1.8</ecNumber>
    </recommendedName>
    <alternativeName>
        <fullName evidence="11 12">PPIase</fullName>
    </alternativeName>
</protein>
<dbReference type="NCBIfam" id="TIGR00115">
    <property type="entry name" value="tig"/>
    <property type="match status" value="1"/>
</dbReference>
<dbReference type="Gene3D" id="3.10.50.40">
    <property type="match status" value="1"/>
</dbReference>
<dbReference type="InterPro" id="IPR036611">
    <property type="entry name" value="Trigger_fac_ribosome-bd_sf"/>
</dbReference>
<evidence type="ECO:0000256" key="2">
    <source>
        <dbReference type="ARBA" id="ARBA00005464"/>
    </source>
</evidence>
<proteinExistence type="inferred from homology"/>
<dbReference type="InterPro" id="IPR008880">
    <property type="entry name" value="Trigger_fac_C"/>
</dbReference>
<comment type="catalytic activity">
    <reaction evidence="1 12 13">
        <text>[protein]-peptidylproline (omega=180) = [protein]-peptidylproline (omega=0)</text>
        <dbReference type="Rhea" id="RHEA:16237"/>
        <dbReference type="Rhea" id="RHEA-COMP:10747"/>
        <dbReference type="Rhea" id="RHEA-COMP:10748"/>
        <dbReference type="ChEBI" id="CHEBI:83833"/>
        <dbReference type="ChEBI" id="CHEBI:83834"/>
        <dbReference type="EC" id="5.2.1.8"/>
    </reaction>
</comment>
<keyword evidence="6 12" id="KW-0697">Rotamase</keyword>
<evidence type="ECO:0000256" key="8">
    <source>
        <dbReference type="ARBA" id="ARBA00023235"/>
    </source>
</evidence>
<dbReference type="GO" id="GO:0043022">
    <property type="term" value="F:ribosome binding"/>
    <property type="evidence" value="ECO:0007669"/>
    <property type="project" value="TreeGrafter"/>
</dbReference>
<keyword evidence="12" id="KW-0963">Cytoplasm</keyword>
<dbReference type="Pfam" id="PF05698">
    <property type="entry name" value="Trigger_C"/>
    <property type="match status" value="1"/>
</dbReference>
<dbReference type="InterPro" id="IPR005215">
    <property type="entry name" value="Trig_fac"/>
</dbReference>
<evidence type="ECO:0000256" key="14">
    <source>
        <dbReference type="RuleBase" id="RU003914"/>
    </source>
</evidence>
<keyword evidence="7 12" id="KW-0143">Chaperone</keyword>
<dbReference type="Gene3D" id="1.10.3120.10">
    <property type="entry name" value="Trigger factor, C-terminal domain"/>
    <property type="match status" value="1"/>
</dbReference>
<dbReference type="EMBL" id="CP038231">
    <property type="protein sequence ID" value="QDH12968.1"/>
    <property type="molecule type" value="Genomic_DNA"/>
</dbReference>
<dbReference type="GO" id="GO:0051301">
    <property type="term" value="P:cell division"/>
    <property type="evidence" value="ECO:0007669"/>
    <property type="project" value="UniProtKB-KW"/>
</dbReference>
<feature type="region of interest" description="Disordered" evidence="15">
    <location>
        <begin position="428"/>
        <end position="448"/>
    </location>
</feature>
<dbReference type="InterPro" id="IPR037041">
    <property type="entry name" value="Trigger_fac_C_sf"/>
</dbReference>
<evidence type="ECO:0000256" key="6">
    <source>
        <dbReference type="ARBA" id="ARBA00023110"/>
    </source>
</evidence>
<accession>A0A4Y6U8S2</accession>
<keyword evidence="9 12" id="KW-0131">Cell cycle</keyword>
<comment type="subcellular location">
    <subcellularLocation>
        <location evidence="12">Cytoplasm</location>
    </subcellularLocation>
    <text evidence="12">About half TF is bound to the ribosome near the polypeptide exit tunnel while the other half is free in the cytoplasm.</text>
</comment>
<evidence type="ECO:0000256" key="3">
    <source>
        <dbReference type="ARBA" id="ARBA00013194"/>
    </source>
</evidence>
<dbReference type="KEGG" id="swf:E3E12_00725"/>
<evidence type="ECO:0000259" key="16">
    <source>
        <dbReference type="PROSITE" id="PS50059"/>
    </source>
</evidence>
<comment type="similarity">
    <text evidence="2 12 14">Belongs to the FKBP-type PPIase family. Tig subfamily.</text>
</comment>
<evidence type="ECO:0000256" key="15">
    <source>
        <dbReference type="SAM" id="MobiDB-lite"/>
    </source>
</evidence>
<keyword evidence="8 12" id="KW-0413">Isomerase</keyword>
<dbReference type="PANTHER" id="PTHR30560:SF3">
    <property type="entry name" value="TRIGGER FACTOR-LIKE PROTEIN TIG, CHLOROPLASTIC"/>
    <property type="match status" value="1"/>
</dbReference>
<dbReference type="Proteomes" id="UP000318709">
    <property type="component" value="Chromosome"/>
</dbReference>
<dbReference type="InterPro" id="IPR046357">
    <property type="entry name" value="PPIase_dom_sf"/>
</dbReference>
<reference evidence="17 18" key="1">
    <citation type="submission" date="2019-03" db="EMBL/GenBank/DDBJ databases">
        <title>The complete genome sequence of Swingsia_sp. F3b2 LMG30590(T).</title>
        <authorList>
            <person name="Chua K.-O."/>
            <person name="Chan K.-G."/>
            <person name="See-Too W.-S."/>
        </authorList>
    </citation>
    <scope>NUCLEOTIDE SEQUENCE [LARGE SCALE GENOMIC DNA]</scope>
    <source>
        <strain evidence="17 18">F3b2</strain>
    </source>
</reference>
<dbReference type="EC" id="5.2.1.8" evidence="3 12"/>
<dbReference type="PROSITE" id="PS50059">
    <property type="entry name" value="FKBP_PPIASE"/>
    <property type="match status" value="1"/>
</dbReference>
<evidence type="ECO:0000256" key="5">
    <source>
        <dbReference type="ARBA" id="ARBA00022618"/>
    </source>
</evidence>
<dbReference type="GO" id="GO:0043335">
    <property type="term" value="P:protein unfolding"/>
    <property type="evidence" value="ECO:0007669"/>
    <property type="project" value="TreeGrafter"/>
</dbReference>
<dbReference type="GO" id="GO:0044183">
    <property type="term" value="F:protein folding chaperone"/>
    <property type="evidence" value="ECO:0007669"/>
    <property type="project" value="TreeGrafter"/>
</dbReference>
<dbReference type="InterPro" id="IPR027304">
    <property type="entry name" value="Trigger_fact/SurA_dom_sf"/>
</dbReference>
<comment type="function">
    <text evidence="10 12">Involved in protein export. Acts as a chaperone by maintaining the newly synthesized protein in an open conformation. Functions as a peptidyl-prolyl cis-trans isomerase.</text>
</comment>